<evidence type="ECO:0000256" key="2">
    <source>
        <dbReference type="ARBA" id="ARBA00022980"/>
    </source>
</evidence>
<keyword evidence="2 5" id="KW-0689">Ribosomal protein</keyword>
<dbReference type="EMBL" id="NOZQ01000045">
    <property type="protein sequence ID" value="OYD16896.1"/>
    <property type="molecule type" value="Genomic_DNA"/>
</dbReference>
<dbReference type="NCBIfam" id="TIGR00001">
    <property type="entry name" value="rpmI_bact"/>
    <property type="match status" value="1"/>
</dbReference>
<dbReference type="HAMAP" id="MF_00514">
    <property type="entry name" value="Ribosomal_bL35"/>
    <property type="match status" value="1"/>
</dbReference>
<gene>
    <name evidence="5" type="primary">rpmI</name>
    <name evidence="7" type="ORF">CH333_02285</name>
</gene>
<evidence type="ECO:0000256" key="3">
    <source>
        <dbReference type="ARBA" id="ARBA00023274"/>
    </source>
</evidence>
<dbReference type="FunFam" id="4.10.410.60:FF:000001">
    <property type="entry name" value="50S ribosomal protein L35"/>
    <property type="match status" value="1"/>
</dbReference>
<evidence type="ECO:0000256" key="5">
    <source>
        <dbReference type="HAMAP-Rule" id="MF_00514"/>
    </source>
</evidence>
<evidence type="ECO:0000313" key="7">
    <source>
        <dbReference type="EMBL" id="OYD16896.1"/>
    </source>
</evidence>
<keyword evidence="3 5" id="KW-0687">Ribonucleoprotein</keyword>
<dbReference type="Gene3D" id="4.10.410.60">
    <property type="match status" value="1"/>
</dbReference>
<reference evidence="7 8" key="1">
    <citation type="submission" date="2017-07" db="EMBL/GenBank/DDBJ databases">
        <title>Recovery of genomes from metagenomes via a dereplication, aggregation, and scoring strategy.</title>
        <authorList>
            <person name="Sieber C.M."/>
            <person name="Probst A.J."/>
            <person name="Sharrar A."/>
            <person name="Thomas B.C."/>
            <person name="Hess M."/>
            <person name="Tringe S.G."/>
            <person name="Banfield J.F."/>
        </authorList>
    </citation>
    <scope>NUCLEOTIDE SEQUENCE [LARGE SCALE GENOMIC DNA]</scope>
    <source>
        <strain evidence="7">JGI_Cruoil_03_44_89</strain>
    </source>
</reference>
<organism evidence="7 8">
    <name type="scientific">candidate division WOR-3 bacterium JGI_Cruoil_03_44_89</name>
    <dbReference type="NCBI Taxonomy" id="1973748"/>
    <lineage>
        <taxon>Bacteria</taxon>
        <taxon>Bacteria division WOR-3</taxon>
    </lineage>
</organism>
<dbReference type="GO" id="GO:0006412">
    <property type="term" value="P:translation"/>
    <property type="evidence" value="ECO:0007669"/>
    <property type="project" value="UniProtKB-UniRule"/>
</dbReference>
<sequence length="64" mass="7561">MPKLKTKKAARSRFRITSNGKVMRFRARRNHLLSKRTRKAKRQLRDAVTLANADARRVKKMLVK</sequence>
<dbReference type="Pfam" id="PF01632">
    <property type="entry name" value="Ribosomal_L35p"/>
    <property type="match status" value="1"/>
</dbReference>
<accession>A0A235BXH1</accession>
<dbReference type="SUPFAM" id="SSF143034">
    <property type="entry name" value="L35p-like"/>
    <property type="match status" value="1"/>
</dbReference>
<dbReference type="PANTHER" id="PTHR33343">
    <property type="entry name" value="54S RIBOSOMAL PROTEIN BL35M"/>
    <property type="match status" value="1"/>
</dbReference>
<evidence type="ECO:0000256" key="4">
    <source>
        <dbReference type="ARBA" id="ARBA00071664"/>
    </source>
</evidence>
<dbReference type="Proteomes" id="UP000215215">
    <property type="component" value="Unassembled WGS sequence"/>
</dbReference>
<evidence type="ECO:0000256" key="1">
    <source>
        <dbReference type="ARBA" id="ARBA00006598"/>
    </source>
</evidence>
<dbReference type="InterPro" id="IPR037229">
    <property type="entry name" value="Ribosomal_bL35_sf"/>
</dbReference>
<dbReference type="GO" id="GO:0003735">
    <property type="term" value="F:structural constituent of ribosome"/>
    <property type="evidence" value="ECO:0007669"/>
    <property type="project" value="InterPro"/>
</dbReference>
<dbReference type="InterPro" id="IPR021137">
    <property type="entry name" value="Ribosomal_bL35-like"/>
</dbReference>
<dbReference type="InterPro" id="IPR001706">
    <property type="entry name" value="Ribosomal_bL35"/>
</dbReference>
<comment type="similarity">
    <text evidence="1 5 6">Belongs to the bacterial ribosomal protein bL35 family.</text>
</comment>
<dbReference type="PANTHER" id="PTHR33343:SF1">
    <property type="entry name" value="LARGE RIBOSOMAL SUBUNIT PROTEIN BL35M"/>
    <property type="match status" value="1"/>
</dbReference>
<dbReference type="PRINTS" id="PR00064">
    <property type="entry name" value="RIBOSOMALL35"/>
</dbReference>
<comment type="caution">
    <text evidence="7">The sequence shown here is derived from an EMBL/GenBank/DDBJ whole genome shotgun (WGS) entry which is preliminary data.</text>
</comment>
<evidence type="ECO:0000313" key="8">
    <source>
        <dbReference type="Proteomes" id="UP000215215"/>
    </source>
</evidence>
<dbReference type="AlphaFoldDB" id="A0A235BXH1"/>
<name>A0A235BXH1_UNCW3</name>
<protein>
    <recommendedName>
        <fullName evidence="4 5">Large ribosomal subunit protein bL35</fullName>
    </recommendedName>
</protein>
<evidence type="ECO:0000256" key="6">
    <source>
        <dbReference type="RuleBase" id="RU000568"/>
    </source>
</evidence>
<dbReference type="GO" id="GO:0015934">
    <property type="term" value="C:large ribosomal subunit"/>
    <property type="evidence" value="ECO:0007669"/>
    <property type="project" value="TreeGrafter"/>
</dbReference>
<proteinExistence type="inferred from homology"/>